<organism evidence="6 7">
    <name type="scientific">Puccinia striiformis</name>
    <dbReference type="NCBI Taxonomy" id="27350"/>
    <lineage>
        <taxon>Eukaryota</taxon>
        <taxon>Fungi</taxon>
        <taxon>Dikarya</taxon>
        <taxon>Basidiomycota</taxon>
        <taxon>Pucciniomycotina</taxon>
        <taxon>Pucciniomycetes</taxon>
        <taxon>Pucciniales</taxon>
        <taxon>Pucciniaceae</taxon>
        <taxon>Puccinia</taxon>
    </lineage>
</organism>
<dbReference type="VEuPathDB" id="FungiDB:PSTT_03292"/>
<keyword evidence="4" id="KW-0812">Transmembrane</keyword>
<keyword evidence="4" id="KW-0472">Membrane</keyword>
<dbReference type="InterPro" id="IPR008146">
    <property type="entry name" value="Gln_synth_cat_dom"/>
</dbReference>
<feature type="non-terminal residue" evidence="6">
    <location>
        <position position="1"/>
    </location>
</feature>
<keyword evidence="7" id="KW-1185">Reference proteome</keyword>
<name>A0A2S4VWU4_9BASI</name>
<evidence type="ECO:0000313" key="6">
    <source>
        <dbReference type="EMBL" id="POW13983.1"/>
    </source>
</evidence>
<dbReference type="PANTHER" id="PTHR43785:SF2">
    <property type="entry name" value="TYPE-1 GLUTAMINE SYNTHETASE 1"/>
    <property type="match status" value="1"/>
</dbReference>
<dbReference type="AlphaFoldDB" id="A0A2S4VWU4"/>
<dbReference type="Proteomes" id="UP000239156">
    <property type="component" value="Unassembled WGS sequence"/>
</dbReference>
<evidence type="ECO:0000313" key="7">
    <source>
        <dbReference type="Proteomes" id="UP000239156"/>
    </source>
</evidence>
<keyword evidence="4" id="KW-1133">Transmembrane helix</keyword>
<reference evidence="6" key="1">
    <citation type="submission" date="2017-12" db="EMBL/GenBank/DDBJ databases">
        <title>Gene loss provides genomic basis for host adaptation in cereal stripe rust fungi.</title>
        <authorList>
            <person name="Xia C."/>
        </authorList>
    </citation>
    <scope>NUCLEOTIDE SEQUENCE [LARGE SCALE GENOMIC DNA]</scope>
    <source>
        <strain evidence="6">93-210</strain>
    </source>
</reference>
<evidence type="ECO:0000256" key="3">
    <source>
        <dbReference type="RuleBase" id="RU000384"/>
    </source>
</evidence>
<dbReference type="SUPFAM" id="SSF55931">
    <property type="entry name" value="Glutamine synthetase/guanido kinase"/>
    <property type="match status" value="1"/>
</dbReference>
<dbReference type="GO" id="GO:0004356">
    <property type="term" value="F:glutamine synthetase activity"/>
    <property type="evidence" value="ECO:0007669"/>
    <property type="project" value="InterPro"/>
</dbReference>
<gene>
    <name evidence="6" type="ORF">PSTT_03292</name>
</gene>
<dbReference type="Gene3D" id="3.30.590.10">
    <property type="entry name" value="Glutamine synthetase/guanido kinase, catalytic domain"/>
    <property type="match status" value="1"/>
</dbReference>
<feature type="transmembrane region" description="Helical" evidence="4">
    <location>
        <begin position="69"/>
        <end position="93"/>
    </location>
</feature>
<keyword evidence="1" id="KW-0436">Ligase</keyword>
<evidence type="ECO:0000256" key="1">
    <source>
        <dbReference type="ARBA" id="ARBA00022598"/>
    </source>
</evidence>
<accession>A0A2S4VWU4</accession>
<proteinExistence type="inferred from homology"/>
<protein>
    <recommendedName>
        <fullName evidence="5">GS catalytic domain-containing protein</fullName>
    </recommendedName>
</protein>
<dbReference type="VEuPathDB" id="FungiDB:PSHT_00602"/>
<comment type="caution">
    <text evidence="6">The sequence shown here is derived from an EMBL/GenBank/DDBJ whole genome shotgun (WGS) entry which is preliminary data.</text>
</comment>
<feature type="non-terminal residue" evidence="6">
    <location>
        <position position="526"/>
    </location>
</feature>
<evidence type="ECO:0000256" key="4">
    <source>
        <dbReference type="SAM" id="Phobius"/>
    </source>
</evidence>
<dbReference type="PANTHER" id="PTHR43785">
    <property type="entry name" value="GAMMA-GLUTAMYLPUTRESCINE SYNTHETASE"/>
    <property type="match status" value="1"/>
</dbReference>
<sequence length="526" mass="57876">DDQSKAGAPQYNFVRLCWIDFTGRVKCRIVDRARYEKMIHSPPESLISIPGKVSGCSSFMAILHPFHEAFLIIVLIIFCSHVVQACAFGLGHYDELTSGFGPSGELFLQPDQVSFRILTYFPSHAMVMCNILRKREPDFLDDPPSENESPTRFTHYPLCPRFILSTTLRSSVAERGVSYLVGFEIEVVLLESIEPLQPVDAANSSHCWSSHSSFRNGSKGLACMGKVVDCLQIAGIGVEQWHAESAPGQARDFVSRNIFLTFELVLEPHAPFQACDELIYAKELIYSIANELGLRATLSPKPFEAACGTGGHIHISLQRKGKNDSGNIPNGSIANSPSSAISLIESHWLAGVLSHLPAIIAFTQPSSFSYDRVAEGTWSGGLWVCWGTTNKEAPIRLCTSSASTGLSVEKHFEIKVADSTSNIYLALSAILTAGLLGIQTPLELTHSDCRVDASQMTYQERQDHKIATTLPRSLGDALSALEQDPNLEKALGTVFVHAYIAVKKAEIERFMSMSLTEQKNFSLRQY</sequence>
<evidence type="ECO:0000256" key="2">
    <source>
        <dbReference type="PROSITE-ProRule" id="PRU01331"/>
    </source>
</evidence>
<evidence type="ECO:0000259" key="5">
    <source>
        <dbReference type="PROSITE" id="PS51987"/>
    </source>
</evidence>
<dbReference type="EMBL" id="PKSL01000021">
    <property type="protein sequence ID" value="POW13983.1"/>
    <property type="molecule type" value="Genomic_DNA"/>
</dbReference>
<dbReference type="Pfam" id="PF00120">
    <property type="entry name" value="Gln-synt_C"/>
    <property type="match status" value="1"/>
</dbReference>
<dbReference type="SMART" id="SM01230">
    <property type="entry name" value="Gln-synt_C"/>
    <property type="match status" value="1"/>
</dbReference>
<dbReference type="InterPro" id="IPR014746">
    <property type="entry name" value="Gln_synth/guanido_kin_cat_dom"/>
</dbReference>
<feature type="domain" description="GS catalytic" evidence="5">
    <location>
        <begin position="160"/>
        <end position="526"/>
    </location>
</feature>
<comment type="similarity">
    <text evidence="2 3">Belongs to the glutamine synthetase family.</text>
</comment>
<dbReference type="PROSITE" id="PS51987">
    <property type="entry name" value="GS_CATALYTIC"/>
    <property type="match status" value="1"/>
</dbReference>